<gene>
    <name evidence="3" type="ORF">SAMN05443551_1899</name>
</gene>
<evidence type="ECO:0000256" key="2">
    <source>
        <dbReference type="SAM" id="SignalP"/>
    </source>
</evidence>
<dbReference type="Gene3D" id="3.40.190.150">
    <property type="entry name" value="Bordetella uptake gene, domain 1"/>
    <property type="match status" value="1"/>
</dbReference>
<evidence type="ECO:0000313" key="4">
    <source>
        <dbReference type="Proteomes" id="UP000184221"/>
    </source>
</evidence>
<dbReference type="Gene3D" id="3.40.190.10">
    <property type="entry name" value="Periplasmic binding protein-like II"/>
    <property type="match status" value="1"/>
</dbReference>
<dbReference type="OrthoDB" id="9780943at2"/>
<accession>A0A1M5RV50</accession>
<dbReference type="AlphaFoldDB" id="A0A1M5RV50"/>
<dbReference type="InterPro" id="IPR005064">
    <property type="entry name" value="BUG"/>
</dbReference>
<dbReference type="InterPro" id="IPR042100">
    <property type="entry name" value="Bug_dom1"/>
</dbReference>
<keyword evidence="2" id="KW-0732">Signal</keyword>
<sequence length="370" mass="39735">MTDKTTLRHTAQAALVGAATLALATTATAGSHGGVNYEGQTIEFVIPFSESGGSARWANFYAPLLSEALPGNPTVVVRYRPGAGSTTGANWFQEQTTDDGTLIFGTSGSTQFPYLLGDPRVRYEYNDWQVVLASGTGGVAYLPPDEAAKMDGLDATGLQGTDYIWGSQGATRLDLVANLAWEMLGMNVEPVFGIEGRGDGRLMFERGEANIDYQTSSAYLRSVQPMVDEGLAVPMMTWGALDNAGNIVRDPTFPDIPSFKEVCEATPACATEGDAWDAWKAFFIAGFPAQKMVFLPGSASADVVETFSQAFDDIIARDDFDTLAEKTLGVYPQMTRDGAKAAFQLGTQVPEEARAFVVNWLEESYGVTLE</sequence>
<keyword evidence="3" id="KW-0675">Receptor</keyword>
<feature type="chain" id="PRO_5012544984" evidence="2">
    <location>
        <begin position="30"/>
        <end position="370"/>
    </location>
</feature>
<feature type="signal peptide" evidence="2">
    <location>
        <begin position="1"/>
        <end position="29"/>
    </location>
</feature>
<comment type="similarity">
    <text evidence="1">Belongs to the UPF0065 (bug) family.</text>
</comment>
<dbReference type="PANTHER" id="PTHR42928:SF5">
    <property type="entry name" value="BLR1237 PROTEIN"/>
    <property type="match status" value="1"/>
</dbReference>
<dbReference type="EMBL" id="FQXC01000002">
    <property type="protein sequence ID" value="SHH30060.1"/>
    <property type="molecule type" value="Genomic_DNA"/>
</dbReference>
<dbReference type="PANTHER" id="PTHR42928">
    <property type="entry name" value="TRICARBOXYLATE-BINDING PROTEIN"/>
    <property type="match status" value="1"/>
</dbReference>
<reference evidence="3 4" key="1">
    <citation type="submission" date="2016-11" db="EMBL/GenBank/DDBJ databases">
        <authorList>
            <person name="Jaros S."/>
            <person name="Januszkiewicz K."/>
            <person name="Wedrychowicz H."/>
        </authorList>
    </citation>
    <scope>NUCLEOTIDE SEQUENCE [LARGE SCALE GENOMIC DNA]</scope>
    <source>
        <strain evidence="3 4">DSM 29431</strain>
    </source>
</reference>
<organism evidence="3 4">
    <name type="scientific">Marivita hallyeonensis</name>
    <dbReference type="NCBI Taxonomy" id="996342"/>
    <lineage>
        <taxon>Bacteria</taxon>
        <taxon>Pseudomonadati</taxon>
        <taxon>Pseudomonadota</taxon>
        <taxon>Alphaproteobacteria</taxon>
        <taxon>Rhodobacterales</taxon>
        <taxon>Roseobacteraceae</taxon>
        <taxon>Marivita</taxon>
    </lineage>
</organism>
<proteinExistence type="inferred from homology"/>
<evidence type="ECO:0000313" key="3">
    <source>
        <dbReference type="EMBL" id="SHH30060.1"/>
    </source>
</evidence>
<dbReference type="RefSeq" id="WP_072777223.1">
    <property type="nucleotide sequence ID" value="NZ_FQXC01000002.1"/>
</dbReference>
<dbReference type="Proteomes" id="UP000184221">
    <property type="component" value="Unassembled WGS sequence"/>
</dbReference>
<dbReference type="STRING" id="996342.SAMN05443551_1899"/>
<protein>
    <submittedName>
        <fullName evidence="3">Tripartite-type tricarboxylate transporter, receptor component TctC</fullName>
    </submittedName>
</protein>
<keyword evidence="4" id="KW-1185">Reference proteome</keyword>
<name>A0A1M5RV50_9RHOB</name>
<evidence type="ECO:0000256" key="1">
    <source>
        <dbReference type="ARBA" id="ARBA00006987"/>
    </source>
</evidence>